<sequence>MKPGRAGERGIAYLGVLMLVGAIALGAAQAARVWQTLQLREREAQLLFVGDQIRQAIDSYYRSGPGSRYPRSLEMLVEDRRGPRTLRHLRRVYRDPLTGTREWGIVEAPDGGVMGVFSRAAGRPVKRRGFSEACADFEDKPGYADWRFVHAPAHGETVPPMSGFEPGRTGDEG</sequence>
<protein>
    <submittedName>
        <fullName evidence="1">Type II secretory pathway, pseudopilin PulG</fullName>
    </submittedName>
</protein>
<reference evidence="2" key="1">
    <citation type="submission" date="2017-09" db="EMBL/GenBank/DDBJ databases">
        <title>FDA dAtabase for Regulatory Grade micrObial Sequences (FDA-ARGOS): Supporting development and validation of Infectious Disease Dx tests.</title>
        <authorList>
            <person name="Minogue T."/>
            <person name="Wolcott M."/>
            <person name="Wasieloski L."/>
            <person name="Aguilar W."/>
            <person name="Moore D."/>
            <person name="Tallon L."/>
            <person name="Sadzewicz L."/>
            <person name="Ott S."/>
            <person name="Zhao X."/>
            <person name="Nagaraj S."/>
            <person name="Vavikolanu K."/>
            <person name="Aluvathingal J."/>
            <person name="Nadendla S."/>
            <person name="Sichtig H."/>
        </authorList>
    </citation>
    <scope>NUCLEOTIDE SEQUENCE [LARGE SCALE GENOMIC DNA]</scope>
    <source>
        <strain evidence="2">FDAARGOS_390</strain>
    </source>
</reference>
<dbReference type="EMBL" id="PDDY01000001">
    <property type="protein sequence ID" value="PEH42133.1"/>
    <property type="molecule type" value="Genomic_DNA"/>
</dbReference>
<gene>
    <name evidence="1" type="ORF">CRM94_08260</name>
</gene>
<dbReference type="Proteomes" id="UP000220629">
    <property type="component" value="Unassembled WGS sequence"/>
</dbReference>
<dbReference type="AlphaFoldDB" id="A0A2A7SFA1"/>
<name>A0A2A7SFA1_BURGA</name>
<organism evidence="1 2">
    <name type="scientific">Burkholderia gladioli</name>
    <name type="common">Pseudomonas marginata</name>
    <name type="synonym">Phytomonas marginata</name>
    <dbReference type="NCBI Taxonomy" id="28095"/>
    <lineage>
        <taxon>Bacteria</taxon>
        <taxon>Pseudomonadati</taxon>
        <taxon>Pseudomonadota</taxon>
        <taxon>Betaproteobacteria</taxon>
        <taxon>Burkholderiales</taxon>
        <taxon>Burkholderiaceae</taxon>
        <taxon>Burkholderia</taxon>
    </lineage>
</organism>
<evidence type="ECO:0000313" key="1">
    <source>
        <dbReference type="EMBL" id="PEH42133.1"/>
    </source>
</evidence>
<proteinExistence type="predicted"/>
<accession>A0A2A7SFA1</accession>
<dbReference type="RefSeq" id="WP_098151911.1">
    <property type="nucleotide sequence ID" value="NZ_CADEWX010000006.1"/>
</dbReference>
<comment type="caution">
    <text evidence="1">The sequence shown here is derived from an EMBL/GenBank/DDBJ whole genome shotgun (WGS) entry which is preliminary data.</text>
</comment>
<evidence type="ECO:0000313" key="2">
    <source>
        <dbReference type="Proteomes" id="UP000220629"/>
    </source>
</evidence>